<name>A0ABQ5C497_9ASTR</name>
<organism evidence="1 2">
    <name type="scientific">Tanacetum coccineum</name>
    <dbReference type="NCBI Taxonomy" id="301880"/>
    <lineage>
        <taxon>Eukaryota</taxon>
        <taxon>Viridiplantae</taxon>
        <taxon>Streptophyta</taxon>
        <taxon>Embryophyta</taxon>
        <taxon>Tracheophyta</taxon>
        <taxon>Spermatophyta</taxon>
        <taxon>Magnoliopsida</taxon>
        <taxon>eudicotyledons</taxon>
        <taxon>Gunneridae</taxon>
        <taxon>Pentapetalae</taxon>
        <taxon>asterids</taxon>
        <taxon>campanulids</taxon>
        <taxon>Asterales</taxon>
        <taxon>Asteraceae</taxon>
        <taxon>Asteroideae</taxon>
        <taxon>Anthemideae</taxon>
        <taxon>Anthemidinae</taxon>
        <taxon>Tanacetum</taxon>
    </lineage>
</organism>
<gene>
    <name evidence="1" type="ORF">Tco_0891892</name>
</gene>
<protein>
    <submittedName>
        <fullName evidence="1">Uncharacterized protein</fullName>
    </submittedName>
</protein>
<keyword evidence="2" id="KW-1185">Reference proteome</keyword>
<sequence length="98" mass="10947">MYLSQATMLPQANPTMTLPDPAWNMDMGASSHLADNTYIKVSVEFDEFGFSVKDYRSRKVLLCCDSSGDLYHVRHQPIPSSSIALLSIRPLRATSPRV</sequence>
<dbReference type="EMBL" id="BQNB010013930">
    <property type="protein sequence ID" value="GJT21955.1"/>
    <property type="molecule type" value="Genomic_DNA"/>
</dbReference>
<evidence type="ECO:0000313" key="1">
    <source>
        <dbReference type="EMBL" id="GJT21955.1"/>
    </source>
</evidence>
<dbReference type="Proteomes" id="UP001151760">
    <property type="component" value="Unassembled WGS sequence"/>
</dbReference>
<accession>A0ABQ5C497</accession>
<comment type="caution">
    <text evidence="1">The sequence shown here is derived from an EMBL/GenBank/DDBJ whole genome shotgun (WGS) entry which is preliminary data.</text>
</comment>
<reference evidence="1" key="1">
    <citation type="journal article" date="2022" name="Int. J. Mol. Sci.">
        <title>Draft Genome of Tanacetum Coccineum: Genomic Comparison of Closely Related Tanacetum-Family Plants.</title>
        <authorList>
            <person name="Yamashiro T."/>
            <person name="Shiraishi A."/>
            <person name="Nakayama K."/>
            <person name="Satake H."/>
        </authorList>
    </citation>
    <scope>NUCLEOTIDE SEQUENCE</scope>
</reference>
<proteinExistence type="predicted"/>
<evidence type="ECO:0000313" key="2">
    <source>
        <dbReference type="Proteomes" id="UP001151760"/>
    </source>
</evidence>
<reference evidence="1" key="2">
    <citation type="submission" date="2022-01" db="EMBL/GenBank/DDBJ databases">
        <authorList>
            <person name="Yamashiro T."/>
            <person name="Shiraishi A."/>
            <person name="Satake H."/>
            <person name="Nakayama K."/>
        </authorList>
    </citation>
    <scope>NUCLEOTIDE SEQUENCE</scope>
</reference>